<name>A0ABP3LT03_SACER</name>
<comment type="caution">
    <text evidence="2">The sequence shown here is derived from an EMBL/GenBank/DDBJ whole genome shotgun (WGS) entry which is preliminary data.</text>
</comment>
<accession>A0ABP3LT03</accession>
<feature type="transmembrane region" description="Helical" evidence="1">
    <location>
        <begin position="142"/>
        <end position="165"/>
    </location>
</feature>
<proteinExistence type="predicted"/>
<evidence type="ECO:0000313" key="2">
    <source>
        <dbReference type="EMBL" id="GAA0506329.1"/>
    </source>
</evidence>
<feature type="transmembrane region" description="Helical" evidence="1">
    <location>
        <begin position="33"/>
        <end position="51"/>
    </location>
</feature>
<keyword evidence="1" id="KW-1133">Transmembrane helix</keyword>
<dbReference type="RefSeq" id="WP_009947523.1">
    <property type="nucleotide sequence ID" value="NZ_BAAAGS010000001.1"/>
</dbReference>
<evidence type="ECO:0000256" key="1">
    <source>
        <dbReference type="SAM" id="Phobius"/>
    </source>
</evidence>
<keyword evidence="1" id="KW-0812">Transmembrane</keyword>
<evidence type="ECO:0008006" key="4">
    <source>
        <dbReference type="Google" id="ProtNLM"/>
    </source>
</evidence>
<dbReference type="PANTHER" id="PTHR42305">
    <property type="entry name" value="MEMBRANE PROTEIN RV1733C-RELATED"/>
    <property type="match status" value="1"/>
</dbReference>
<protein>
    <recommendedName>
        <fullName evidence="4">Transmembrane protein</fullName>
    </recommendedName>
</protein>
<evidence type="ECO:0000313" key="3">
    <source>
        <dbReference type="Proteomes" id="UP001500729"/>
    </source>
</evidence>
<keyword evidence="3" id="KW-1185">Reference proteome</keyword>
<keyword evidence="1" id="KW-0472">Membrane</keyword>
<dbReference type="PANTHER" id="PTHR42305:SF1">
    <property type="entry name" value="MEMBRANE PROTEIN RV1733C-RELATED"/>
    <property type="match status" value="1"/>
</dbReference>
<gene>
    <name evidence="2" type="ORF">GCM10009533_01310</name>
</gene>
<dbReference type="InterPro" id="IPR039708">
    <property type="entry name" value="MT1774/Rv1733c-like"/>
</dbReference>
<sequence>MGAGRNSSLQRLARRVWPGANPLRRRTDWFEPVALFVLFLAAIVVVALALLTSQSVLRDRLAAVHEEETSRHPVVATVVADLRDQGSANRSLAVRWGQPPDERFAVIHVPAHVRAEKTVPVWLDRDGQITSAPSTRAEATQAAGTIGAAVLLGGLMALSIGYGLARWLVVRGRLSAWGAEWEWVEPRWRNHMT</sequence>
<reference evidence="3" key="1">
    <citation type="journal article" date="2019" name="Int. J. Syst. Evol. Microbiol.">
        <title>The Global Catalogue of Microorganisms (GCM) 10K type strain sequencing project: providing services to taxonomists for standard genome sequencing and annotation.</title>
        <authorList>
            <consortium name="The Broad Institute Genomics Platform"/>
            <consortium name="The Broad Institute Genome Sequencing Center for Infectious Disease"/>
            <person name="Wu L."/>
            <person name="Ma J."/>
        </authorList>
    </citation>
    <scope>NUCLEOTIDE SEQUENCE [LARGE SCALE GENOMIC DNA]</scope>
    <source>
        <strain evidence="3">JCM 10303</strain>
    </source>
</reference>
<dbReference type="Proteomes" id="UP001500729">
    <property type="component" value="Unassembled WGS sequence"/>
</dbReference>
<organism evidence="2 3">
    <name type="scientific">Saccharopolyspora erythraea</name>
    <name type="common">Streptomyces erythraeus</name>
    <dbReference type="NCBI Taxonomy" id="1836"/>
    <lineage>
        <taxon>Bacteria</taxon>
        <taxon>Bacillati</taxon>
        <taxon>Actinomycetota</taxon>
        <taxon>Actinomycetes</taxon>
        <taxon>Pseudonocardiales</taxon>
        <taxon>Pseudonocardiaceae</taxon>
        <taxon>Saccharopolyspora</taxon>
    </lineage>
</organism>
<dbReference type="EMBL" id="BAAAGS010000001">
    <property type="protein sequence ID" value="GAA0506329.1"/>
    <property type="molecule type" value="Genomic_DNA"/>
</dbReference>